<sequence>MGIEHGNNYILQNGKSGTVLDLSGSDGYSILGWEGHSGDNQRWTLENHDNRWVFRNVGTGRYLGYNPDDLRDDAPVFAVDEPVAWDIWPDEGDDTVHRISVPGTPFTVDLTNFGSEDNGTPVALWGKWEGRNQTWRFLQGE</sequence>
<proteinExistence type="predicted"/>
<dbReference type="OrthoDB" id="2131701at2759"/>
<dbReference type="Proteomes" id="UP000775547">
    <property type="component" value="Unassembled WGS sequence"/>
</dbReference>
<name>A0A9P7KH64_9AGAR</name>
<accession>A0A9P7KH64</accession>
<dbReference type="Pfam" id="PF14200">
    <property type="entry name" value="RicinB_lectin_2"/>
    <property type="match status" value="1"/>
</dbReference>
<reference evidence="2" key="2">
    <citation type="submission" date="2021-10" db="EMBL/GenBank/DDBJ databases">
        <title>Phylogenomics reveals ancestral predisposition of the termite-cultivated fungus Termitomyces towards a domesticated lifestyle.</title>
        <authorList>
            <person name="Auxier B."/>
            <person name="Grum-Grzhimaylo A."/>
            <person name="Cardenas M.E."/>
            <person name="Lodge J.D."/>
            <person name="Laessoe T."/>
            <person name="Pedersen O."/>
            <person name="Smith M.E."/>
            <person name="Kuyper T.W."/>
            <person name="Franco-Molano E.A."/>
            <person name="Baroni T.J."/>
            <person name="Aanen D.K."/>
        </authorList>
    </citation>
    <scope>NUCLEOTIDE SEQUENCE</scope>
    <source>
        <strain evidence="2">AP01</strain>
        <tissue evidence="2">Mycelium</tissue>
    </source>
</reference>
<dbReference type="SUPFAM" id="SSF50370">
    <property type="entry name" value="Ricin B-like lectins"/>
    <property type="match status" value="1"/>
</dbReference>
<reference evidence="2" key="1">
    <citation type="submission" date="2020-07" db="EMBL/GenBank/DDBJ databases">
        <authorList>
            <person name="Nieuwenhuis M."/>
            <person name="Van De Peppel L.J.J."/>
        </authorList>
    </citation>
    <scope>NUCLEOTIDE SEQUENCE</scope>
    <source>
        <strain evidence="2">AP01</strain>
        <tissue evidence="2">Mycelium</tissue>
    </source>
</reference>
<dbReference type="EMBL" id="JABCKV010000009">
    <property type="protein sequence ID" value="KAG5647506.1"/>
    <property type="molecule type" value="Genomic_DNA"/>
</dbReference>
<dbReference type="InterPro" id="IPR035992">
    <property type="entry name" value="Ricin_B-like_lectins"/>
</dbReference>
<dbReference type="CDD" id="cd23422">
    <property type="entry name" value="beta-trefoil_Ricin_MPL_CNL"/>
    <property type="match status" value="1"/>
</dbReference>
<dbReference type="InterPro" id="IPR000772">
    <property type="entry name" value="Ricin_B_lectin"/>
</dbReference>
<evidence type="ECO:0000259" key="1">
    <source>
        <dbReference type="Pfam" id="PF14200"/>
    </source>
</evidence>
<feature type="domain" description="Ricin B lectin" evidence="1">
    <location>
        <begin position="5"/>
        <end position="66"/>
    </location>
</feature>
<protein>
    <recommendedName>
        <fullName evidence="1">Ricin B lectin domain-containing protein</fullName>
    </recommendedName>
</protein>
<dbReference type="Gene3D" id="2.80.10.50">
    <property type="match status" value="1"/>
</dbReference>
<dbReference type="PROSITE" id="PS50231">
    <property type="entry name" value="RICIN_B_LECTIN"/>
    <property type="match status" value="1"/>
</dbReference>
<evidence type="ECO:0000313" key="3">
    <source>
        <dbReference type="Proteomes" id="UP000775547"/>
    </source>
</evidence>
<organism evidence="2 3">
    <name type="scientific">Asterophora parasitica</name>
    <dbReference type="NCBI Taxonomy" id="117018"/>
    <lineage>
        <taxon>Eukaryota</taxon>
        <taxon>Fungi</taxon>
        <taxon>Dikarya</taxon>
        <taxon>Basidiomycota</taxon>
        <taxon>Agaricomycotina</taxon>
        <taxon>Agaricomycetes</taxon>
        <taxon>Agaricomycetidae</taxon>
        <taxon>Agaricales</taxon>
        <taxon>Tricholomatineae</taxon>
        <taxon>Lyophyllaceae</taxon>
        <taxon>Asterophora</taxon>
    </lineage>
</organism>
<gene>
    <name evidence="2" type="ORF">DXG03_009443</name>
</gene>
<evidence type="ECO:0000313" key="2">
    <source>
        <dbReference type="EMBL" id="KAG5647506.1"/>
    </source>
</evidence>
<keyword evidence="3" id="KW-1185">Reference proteome</keyword>
<dbReference type="AlphaFoldDB" id="A0A9P7KH64"/>
<comment type="caution">
    <text evidence="2">The sequence shown here is derived from an EMBL/GenBank/DDBJ whole genome shotgun (WGS) entry which is preliminary data.</text>
</comment>